<dbReference type="Pfam" id="PF01126">
    <property type="entry name" value="Heme_oxygenase"/>
    <property type="match status" value="1"/>
</dbReference>
<proteinExistence type="predicted"/>
<dbReference type="RefSeq" id="WP_160844270.1">
    <property type="nucleotide sequence ID" value="NZ_WVHT01000003.1"/>
</dbReference>
<dbReference type="InterPro" id="IPR016053">
    <property type="entry name" value="Haem_Oase-like"/>
</dbReference>
<sequence length="186" mass="21213">MLSAQLKEFTETEHQSLEKALVRRIKAIEEEEDYLLIIKNFLGYLKPIELLTDKSVDLHRMPDYPHRRKTALLEDDLAKLSRGAFTELTVCTKLPEISTHEQCLGALYVLEGSTLGGKVISKMIVDKLGSNRGTAFFNSYGENTFHMWNSFKLLLDQDLTDSQQGEVLHAAKDTFACFKAWIDEQN</sequence>
<dbReference type="SUPFAM" id="SSF48613">
    <property type="entry name" value="Heme oxygenase-like"/>
    <property type="match status" value="1"/>
</dbReference>
<dbReference type="Proteomes" id="UP000466586">
    <property type="component" value="Unassembled WGS sequence"/>
</dbReference>
<dbReference type="AlphaFoldDB" id="A0A7K1Y921"/>
<dbReference type="EMBL" id="WVHT01000003">
    <property type="protein sequence ID" value="MXV51103.1"/>
    <property type="molecule type" value="Genomic_DNA"/>
</dbReference>
<dbReference type="InterPro" id="IPR016084">
    <property type="entry name" value="Haem_Oase-like_multi-hlx"/>
</dbReference>
<accession>A0A7K1Y921</accession>
<evidence type="ECO:0000313" key="2">
    <source>
        <dbReference type="Proteomes" id="UP000466586"/>
    </source>
</evidence>
<comment type="caution">
    <text evidence="1">The sequence shown here is derived from an EMBL/GenBank/DDBJ whole genome shotgun (WGS) entry which is preliminary data.</text>
</comment>
<organism evidence="1 2">
    <name type="scientific">Hufsiella arboris</name>
    <dbReference type="NCBI Taxonomy" id="2695275"/>
    <lineage>
        <taxon>Bacteria</taxon>
        <taxon>Pseudomonadati</taxon>
        <taxon>Bacteroidota</taxon>
        <taxon>Sphingobacteriia</taxon>
        <taxon>Sphingobacteriales</taxon>
        <taxon>Sphingobacteriaceae</taxon>
        <taxon>Hufsiella</taxon>
    </lineage>
</organism>
<evidence type="ECO:0000313" key="1">
    <source>
        <dbReference type="EMBL" id="MXV51103.1"/>
    </source>
</evidence>
<dbReference type="CDD" id="cd19166">
    <property type="entry name" value="HemeO-bac"/>
    <property type="match status" value="1"/>
</dbReference>
<keyword evidence="2" id="KW-1185">Reference proteome</keyword>
<dbReference type="GO" id="GO:0006788">
    <property type="term" value="P:heme oxidation"/>
    <property type="evidence" value="ECO:0007669"/>
    <property type="project" value="InterPro"/>
</dbReference>
<gene>
    <name evidence="1" type="ORF">GS399_08985</name>
</gene>
<dbReference type="Gene3D" id="1.20.910.10">
    <property type="entry name" value="Heme oxygenase-like"/>
    <property type="match status" value="1"/>
</dbReference>
<name>A0A7K1Y921_9SPHI</name>
<evidence type="ECO:0008006" key="3">
    <source>
        <dbReference type="Google" id="ProtNLM"/>
    </source>
</evidence>
<reference evidence="1 2" key="1">
    <citation type="submission" date="2019-11" db="EMBL/GenBank/DDBJ databases">
        <title>Pedobacter sp. HMF7647 Genome sequencing and assembly.</title>
        <authorList>
            <person name="Kang H."/>
            <person name="Kim H."/>
            <person name="Joh K."/>
        </authorList>
    </citation>
    <scope>NUCLEOTIDE SEQUENCE [LARGE SCALE GENOMIC DNA]</scope>
    <source>
        <strain evidence="1 2">HMF7647</strain>
    </source>
</reference>
<protein>
    <recommendedName>
        <fullName evidence="3">Heme oxygenase</fullName>
    </recommendedName>
</protein>
<dbReference type="GO" id="GO:0004392">
    <property type="term" value="F:heme oxygenase (decyclizing) activity"/>
    <property type="evidence" value="ECO:0007669"/>
    <property type="project" value="InterPro"/>
</dbReference>